<feature type="compositionally biased region" description="Basic and acidic residues" evidence="1">
    <location>
        <begin position="26"/>
        <end position="43"/>
    </location>
</feature>
<sequence>MGPGWTVHSGLARRGVLRGWLGRGGEGGKETLHTAPIDRDTPHLPEGVLGVGHRLRGQRPAPEVAGQPLPCWVMEEQQEVWPEPGADVRGTHTGVRMEGRRGGGVAQRAAVFPLRTPEEPRDATRK</sequence>
<evidence type="ECO:0000256" key="1">
    <source>
        <dbReference type="SAM" id="MobiDB-lite"/>
    </source>
</evidence>
<keyword evidence="3" id="KW-1185">Reference proteome</keyword>
<protein>
    <submittedName>
        <fullName evidence="2">Uncharacterized protein</fullName>
    </submittedName>
</protein>
<feature type="region of interest" description="Disordered" evidence="1">
    <location>
        <begin position="22"/>
        <end position="44"/>
    </location>
</feature>
<proteinExistence type="predicted"/>
<accession>A0AAD7SWB4</accession>
<dbReference type="EMBL" id="JAINUG010000031">
    <property type="protein sequence ID" value="KAJ8409372.1"/>
    <property type="molecule type" value="Genomic_DNA"/>
</dbReference>
<name>A0AAD7SWB4_9TELE</name>
<comment type="caution">
    <text evidence="2">The sequence shown here is derived from an EMBL/GenBank/DDBJ whole genome shotgun (WGS) entry which is preliminary data.</text>
</comment>
<reference evidence="2" key="1">
    <citation type="journal article" date="2023" name="Science">
        <title>Genome structures resolve the early diversification of teleost fishes.</title>
        <authorList>
            <person name="Parey E."/>
            <person name="Louis A."/>
            <person name="Montfort J."/>
            <person name="Bouchez O."/>
            <person name="Roques C."/>
            <person name="Iampietro C."/>
            <person name="Lluch J."/>
            <person name="Castinel A."/>
            <person name="Donnadieu C."/>
            <person name="Desvignes T."/>
            <person name="Floi Bucao C."/>
            <person name="Jouanno E."/>
            <person name="Wen M."/>
            <person name="Mejri S."/>
            <person name="Dirks R."/>
            <person name="Jansen H."/>
            <person name="Henkel C."/>
            <person name="Chen W.J."/>
            <person name="Zahm M."/>
            <person name="Cabau C."/>
            <person name="Klopp C."/>
            <person name="Thompson A.W."/>
            <person name="Robinson-Rechavi M."/>
            <person name="Braasch I."/>
            <person name="Lecointre G."/>
            <person name="Bobe J."/>
            <person name="Postlethwait J.H."/>
            <person name="Berthelot C."/>
            <person name="Roest Crollius H."/>
            <person name="Guiguen Y."/>
        </authorList>
    </citation>
    <scope>NUCLEOTIDE SEQUENCE</scope>
    <source>
        <strain evidence="2">NC1722</strain>
    </source>
</reference>
<gene>
    <name evidence="2" type="ORF">AAFF_G00235700</name>
</gene>
<feature type="region of interest" description="Disordered" evidence="1">
    <location>
        <begin position="83"/>
        <end position="106"/>
    </location>
</feature>
<evidence type="ECO:0000313" key="2">
    <source>
        <dbReference type="EMBL" id="KAJ8409372.1"/>
    </source>
</evidence>
<evidence type="ECO:0000313" key="3">
    <source>
        <dbReference type="Proteomes" id="UP001221898"/>
    </source>
</evidence>
<dbReference type="AlphaFoldDB" id="A0AAD7SWB4"/>
<dbReference type="Proteomes" id="UP001221898">
    <property type="component" value="Unassembled WGS sequence"/>
</dbReference>
<organism evidence="2 3">
    <name type="scientific">Aldrovandia affinis</name>
    <dbReference type="NCBI Taxonomy" id="143900"/>
    <lineage>
        <taxon>Eukaryota</taxon>
        <taxon>Metazoa</taxon>
        <taxon>Chordata</taxon>
        <taxon>Craniata</taxon>
        <taxon>Vertebrata</taxon>
        <taxon>Euteleostomi</taxon>
        <taxon>Actinopterygii</taxon>
        <taxon>Neopterygii</taxon>
        <taxon>Teleostei</taxon>
        <taxon>Notacanthiformes</taxon>
        <taxon>Halosauridae</taxon>
        <taxon>Aldrovandia</taxon>
    </lineage>
</organism>